<accession>A0A5N6P8N9</accession>
<proteinExistence type="predicted"/>
<reference evidence="2 3" key="1">
    <citation type="submission" date="2019-05" db="EMBL/GenBank/DDBJ databases">
        <title>Mikania micrantha, genome provides insights into the molecular mechanism of rapid growth.</title>
        <authorList>
            <person name="Liu B."/>
        </authorList>
    </citation>
    <scope>NUCLEOTIDE SEQUENCE [LARGE SCALE GENOMIC DNA]</scope>
    <source>
        <strain evidence="2">NLD-2019</strain>
        <tissue evidence="2">Leaf</tissue>
    </source>
</reference>
<sequence length="102" mass="11378">MDDRLKGWKLGSWNGGTRQKEKDKKRDKYPSSSIDNLKSVNHFIPDHRPSDSDYSISRLAGRPGLRLLRHGTHSPGNRRAGRTPQSSPVITSELSTSGIVLI</sequence>
<evidence type="ECO:0000313" key="2">
    <source>
        <dbReference type="EMBL" id="KAD5961438.1"/>
    </source>
</evidence>
<dbReference type="Proteomes" id="UP000326396">
    <property type="component" value="Linkage Group LG14"/>
</dbReference>
<evidence type="ECO:0000313" key="3">
    <source>
        <dbReference type="Proteomes" id="UP000326396"/>
    </source>
</evidence>
<feature type="compositionally biased region" description="Basic and acidic residues" evidence="1">
    <location>
        <begin position="18"/>
        <end position="29"/>
    </location>
</feature>
<comment type="caution">
    <text evidence="2">The sequence shown here is derived from an EMBL/GenBank/DDBJ whole genome shotgun (WGS) entry which is preliminary data.</text>
</comment>
<name>A0A5N6P8N9_9ASTR</name>
<protein>
    <submittedName>
        <fullName evidence="2">Uncharacterized protein</fullName>
    </submittedName>
</protein>
<feature type="compositionally biased region" description="Polar residues" evidence="1">
    <location>
        <begin position="83"/>
        <end position="102"/>
    </location>
</feature>
<gene>
    <name evidence="2" type="ORF">E3N88_12911</name>
</gene>
<organism evidence="2 3">
    <name type="scientific">Mikania micrantha</name>
    <name type="common">bitter vine</name>
    <dbReference type="NCBI Taxonomy" id="192012"/>
    <lineage>
        <taxon>Eukaryota</taxon>
        <taxon>Viridiplantae</taxon>
        <taxon>Streptophyta</taxon>
        <taxon>Embryophyta</taxon>
        <taxon>Tracheophyta</taxon>
        <taxon>Spermatophyta</taxon>
        <taxon>Magnoliopsida</taxon>
        <taxon>eudicotyledons</taxon>
        <taxon>Gunneridae</taxon>
        <taxon>Pentapetalae</taxon>
        <taxon>asterids</taxon>
        <taxon>campanulids</taxon>
        <taxon>Asterales</taxon>
        <taxon>Asteraceae</taxon>
        <taxon>Asteroideae</taxon>
        <taxon>Heliantheae alliance</taxon>
        <taxon>Eupatorieae</taxon>
        <taxon>Mikania</taxon>
    </lineage>
</organism>
<evidence type="ECO:0000256" key="1">
    <source>
        <dbReference type="SAM" id="MobiDB-lite"/>
    </source>
</evidence>
<dbReference type="AlphaFoldDB" id="A0A5N6P8N9"/>
<feature type="region of interest" description="Disordered" evidence="1">
    <location>
        <begin position="1"/>
        <end position="102"/>
    </location>
</feature>
<keyword evidence="3" id="KW-1185">Reference proteome</keyword>
<feature type="compositionally biased region" description="Polar residues" evidence="1">
    <location>
        <begin position="30"/>
        <end position="39"/>
    </location>
</feature>
<dbReference type="EMBL" id="SZYD01000006">
    <property type="protein sequence ID" value="KAD5961438.1"/>
    <property type="molecule type" value="Genomic_DNA"/>
</dbReference>